<dbReference type="Proteomes" id="UP000692954">
    <property type="component" value="Unassembled WGS sequence"/>
</dbReference>
<reference evidence="2" key="1">
    <citation type="submission" date="2021-01" db="EMBL/GenBank/DDBJ databases">
        <authorList>
            <consortium name="Genoscope - CEA"/>
            <person name="William W."/>
        </authorList>
    </citation>
    <scope>NUCLEOTIDE SEQUENCE</scope>
</reference>
<evidence type="ECO:0000313" key="2">
    <source>
        <dbReference type="EMBL" id="CAD8124569.1"/>
    </source>
</evidence>
<gene>
    <name evidence="2" type="ORF">PSON_ATCC_30995.1.T1520033</name>
</gene>
<evidence type="ECO:0000256" key="1">
    <source>
        <dbReference type="SAM" id="Coils"/>
    </source>
</evidence>
<proteinExistence type="predicted"/>
<dbReference type="EMBL" id="CAJJDN010000152">
    <property type="protein sequence ID" value="CAD8124569.1"/>
    <property type="molecule type" value="Genomic_DNA"/>
</dbReference>
<keyword evidence="1" id="KW-0175">Coiled coil</keyword>
<dbReference type="AlphaFoldDB" id="A0A8S1RC07"/>
<feature type="coiled-coil region" evidence="1">
    <location>
        <begin position="111"/>
        <end position="298"/>
    </location>
</feature>
<feature type="coiled-coil region" evidence="1">
    <location>
        <begin position="59"/>
        <end position="86"/>
    </location>
</feature>
<feature type="coiled-coil region" evidence="1">
    <location>
        <begin position="454"/>
        <end position="515"/>
    </location>
</feature>
<sequence length="518" mass="62097">MKTNSIHSDIMDKQPKYSQFINSQLFNCYRVVTKDRQNKSHNQLSPSDDQKLAQNLSTSQSYVNAMKALQDKIKSLEIENQNLQSKISSQGFKELIKQTEGKQRQISSHNKINENQQIKEKELKLVQMELEKNQTRDEYEQKILQLQQNLINITQQSDQRYREQLEQIQKLQDQLQLQGESNQNYRDKINQQTQAIQHEKQNNNNLEFILDKEKRETKFLVEKNERLQDEISKLKEQLFDIHNYMNWYTKQYDESTIQKLQEETTKYKAQIYELKNQLDQYKEQNLKLQLGLDHKKQELQKSELKRVKKLSESNIQIDMLKQQLISLSSNSNIHTQSPRETQKKDYVKQNANIGNKIQNLRNHRQQNKDNQIKMLDQPYNSILNSQQESFKQQQNDSQSSVFSRLIVKTQEENFLTQQKSDERNNFVNSTDERIYLDQQSANKHQKYIQNQSRIHYLNEQLKILNQRYEDIEIEIQQSNDFKIKREKRQYLLQIIDQIQDINKELNDNLTKAKLAQSY</sequence>
<protein>
    <submittedName>
        <fullName evidence="2">Uncharacterized protein</fullName>
    </submittedName>
</protein>
<comment type="caution">
    <text evidence="2">The sequence shown here is derived from an EMBL/GenBank/DDBJ whole genome shotgun (WGS) entry which is preliminary data.</text>
</comment>
<accession>A0A8S1RC07</accession>
<organism evidence="2 3">
    <name type="scientific">Paramecium sonneborni</name>
    <dbReference type="NCBI Taxonomy" id="65129"/>
    <lineage>
        <taxon>Eukaryota</taxon>
        <taxon>Sar</taxon>
        <taxon>Alveolata</taxon>
        <taxon>Ciliophora</taxon>
        <taxon>Intramacronucleata</taxon>
        <taxon>Oligohymenophorea</taxon>
        <taxon>Peniculida</taxon>
        <taxon>Parameciidae</taxon>
        <taxon>Paramecium</taxon>
    </lineage>
</organism>
<keyword evidence="3" id="KW-1185">Reference proteome</keyword>
<evidence type="ECO:0000313" key="3">
    <source>
        <dbReference type="Proteomes" id="UP000692954"/>
    </source>
</evidence>
<dbReference type="OrthoDB" id="307657at2759"/>
<name>A0A8S1RC07_9CILI</name>